<evidence type="ECO:0000259" key="8">
    <source>
        <dbReference type="Pfam" id="PF08468"/>
    </source>
</evidence>
<name>A0A1A8T3W0_9GAMM</name>
<comment type="similarity">
    <text evidence="6">Belongs to the methyltransferase superfamily. RsmC family.</text>
</comment>
<accession>A0A1A8T3W0</accession>
<evidence type="ECO:0000313" key="10">
    <source>
        <dbReference type="Proteomes" id="UP000092544"/>
    </source>
</evidence>
<comment type="function">
    <text evidence="6">Specifically methylates the guanine in position 1207 of 16S rRNA in the 30S particle.</text>
</comment>
<dbReference type="InterPro" id="IPR046977">
    <property type="entry name" value="RsmC/RlmG"/>
</dbReference>
<dbReference type="PANTHER" id="PTHR47816">
    <property type="entry name" value="RIBOSOMAL RNA SMALL SUBUNIT METHYLTRANSFERASE C"/>
    <property type="match status" value="1"/>
</dbReference>
<reference evidence="9 10" key="1">
    <citation type="submission" date="2016-06" db="EMBL/GenBank/DDBJ databases">
        <authorList>
            <person name="Kjaerup R.B."/>
            <person name="Dalgaard T.S."/>
            <person name="Juul-Madsen H.R."/>
        </authorList>
    </citation>
    <scope>NUCLEOTIDE SEQUENCE [LARGE SCALE GENOMIC DNA]</scope>
    <source>
        <strain evidence="9 10">CECT 8886</strain>
    </source>
</reference>
<dbReference type="OrthoDB" id="29650at2"/>
<dbReference type="Proteomes" id="UP000092544">
    <property type="component" value="Unassembled WGS sequence"/>
</dbReference>
<dbReference type="InterPro" id="IPR002052">
    <property type="entry name" value="DNA_methylase_N6_adenine_CS"/>
</dbReference>
<keyword evidence="4 6" id="KW-0808">Transferase</keyword>
<comment type="catalytic activity">
    <reaction evidence="6">
        <text>guanosine(1207) in 16S rRNA + S-adenosyl-L-methionine = N(2)-methylguanosine(1207) in 16S rRNA + S-adenosyl-L-homocysteine + H(+)</text>
        <dbReference type="Rhea" id="RHEA:42736"/>
        <dbReference type="Rhea" id="RHEA-COMP:10213"/>
        <dbReference type="Rhea" id="RHEA-COMP:10214"/>
        <dbReference type="ChEBI" id="CHEBI:15378"/>
        <dbReference type="ChEBI" id="CHEBI:57856"/>
        <dbReference type="ChEBI" id="CHEBI:59789"/>
        <dbReference type="ChEBI" id="CHEBI:74269"/>
        <dbReference type="ChEBI" id="CHEBI:74481"/>
        <dbReference type="EC" id="2.1.1.172"/>
    </reaction>
</comment>
<evidence type="ECO:0000256" key="4">
    <source>
        <dbReference type="ARBA" id="ARBA00022679"/>
    </source>
</evidence>
<organism evidence="9 10">
    <name type="scientific">Marinomonas spartinae</name>
    <dbReference type="NCBI Taxonomy" id="1792290"/>
    <lineage>
        <taxon>Bacteria</taxon>
        <taxon>Pseudomonadati</taxon>
        <taxon>Pseudomonadota</taxon>
        <taxon>Gammaproteobacteria</taxon>
        <taxon>Oceanospirillales</taxon>
        <taxon>Oceanospirillaceae</taxon>
        <taxon>Marinomonas</taxon>
    </lineage>
</organism>
<keyword evidence="10" id="KW-1185">Reference proteome</keyword>
<keyword evidence="2 6" id="KW-0698">rRNA processing</keyword>
<keyword evidence="1 6" id="KW-0963">Cytoplasm</keyword>
<feature type="domain" description="Methyltransferase small" evidence="7">
    <location>
        <begin position="174"/>
        <end position="345"/>
    </location>
</feature>
<gene>
    <name evidence="6 9" type="primary">rsmC</name>
    <name evidence="9" type="ORF">MSP8886_00300</name>
</gene>
<evidence type="ECO:0000256" key="5">
    <source>
        <dbReference type="ARBA" id="ARBA00022691"/>
    </source>
</evidence>
<dbReference type="GO" id="GO:0052914">
    <property type="term" value="F:16S rRNA (guanine(1207)-N(2))-methyltransferase activity"/>
    <property type="evidence" value="ECO:0007669"/>
    <property type="project" value="UniProtKB-EC"/>
</dbReference>
<dbReference type="InterPro" id="IPR029063">
    <property type="entry name" value="SAM-dependent_MTases_sf"/>
</dbReference>
<dbReference type="AlphaFoldDB" id="A0A1A8T3W0"/>
<evidence type="ECO:0000256" key="3">
    <source>
        <dbReference type="ARBA" id="ARBA00022603"/>
    </source>
</evidence>
<evidence type="ECO:0000256" key="2">
    <source>
        <dbReference type="ARBA" id="ARBA00022552"/>
    </source>
</evidence>
<dbReference type="InterPro" id="IPR007848">
    <property type="entry name" value="Small_mtfrase_dom"/>
</dbReference>
<keyword evidence="5 6" id="KW-0949">S-adenosyl-L-methionine</keyword>
<dbReference type="Pfam" id="PF05175">
    <property type="entry name" value="MTS"/>
    <property type="match status" value="1"/>
</dbReference>
<dbReference type="PANTHER" id="PTHR47816:SF4">
    <property type="entry name" value="RIBOSOMAL RNA SMALL SUBUNIT METHYLTRANSFERASE C"/>
    <property type="match status" value="1"/>
</dbReference>
<proteinExistence type="inferred from homology"/>
<dbReference type="Pfam" id="PF08468">
    <property type="entry name" value="MTS_N"/>
    <property type="match status" value="1"/>
</dbReference>
<sequence length="353" mass="39272">MNLNATSQLLARNESELTGKVLFANPEDTYARELSSLADVYVWNQSKTQYDALIQVGFDESKLLFSEQWDAHLGSDFDHVIIYQPKAKELLSYLLAVTLPHLKEGGQVWLVGDNKSGVKSATKYLEASLDEVGKVDSAKHCLLYQGYKRRPAEPFVLEKWVTTWSLEVAGQSLVLCSLPGVFGHKKLDKGTELLLEQLSQHRFMSDVKNARLLDFGCGDGIIALWLYHKTGAPITALDDSALAIKATQLTFAANQASQALTVIASNGLKEVKGRFNYVITNPPFHSGINTDYSIAEHFFMGVKDYLTLNGELFVVANDFLRYAPLLDAALGSHTRLLRDKGFAIYHGRQPKKK</sequence>
<feature type="domain" description="Methyltransferase small N-terminal" evidence="8">
    <location>
        <begin position="7"/>
        <end position="163"/>
    </location>
</feature>
<dbReference type="STRING" id="1792290.MSP8886_00300"/>
<dbReference type="RefSeq" id="WP_067011990.1">
    <property type="nucleotide sequence ID" value="NZ_FLOB01000001.1"/>
</dbReference>
<evidence type="ECO:0000256" key="1">
    <source>
        <dbReference type="ARBA" id="ARBA00022490"/>
    </source>
</evidence>
<evidence type="ECO:0000256" key="6">
    <source>
        <dbReference type="HAMAP-Rule" id="MF_01862"/>
    </source>
</evidence>
<comment type="subcellular location">
    <subcellularLocation>
        <location evidence="6">Cytoplasm</location>
    </subcellularLocation>
</comment>
<dbReference type="SUPFAM" id="SSF53335">
    <property type="entry name" value="S-adenosyl-L-methionine-dependent methyltransferases"/>
    <property type="match status" value="1"/>
</dbReference>
<evidence type="ECO:0000259" key="7">
    <source>
        <dbReference type="Pfam" id="PF05175"/>
    </source>
</evidence>
<dbReference type="InterPro" id="IPR013675">
    <property type="entry name" value="Mtase_sm_N"/>
</dbReference>
<comment type="subunit">
    <text evidence="6">Monomer.</text>
</comment>
<dbReference type="PROSITE" id="PS00092">
    <property type="entry name" value="N6_MTASE"/>
    <property type="match status" value="1"/>
</dbReference>
<keyword evidence="3 6" id="KW-0489">Methyltransferase</keyword>
<dbReference type="CDD" id="cd02440">
    <property type="entry name" value="AdoMet_MTases"/>
    <property type="match status" value="1"/>
</dbReference>
<dbReference type="EMBL" id="FLOB01000001">
    <property type="protein sequence ID" value="SBS25512.1"/>
    <property type="molecule type" value="Genomic_DNA"/>
</dbReference>
<dbReference type="EC" id="2.1.1.172" evidence="6"/>
<evidence type="ECO:0000313" key="9">
    <source>
        <dbReference type="EMBL" id="SBS25512.1"/>
    </source>
</evidence>
<dbReference type="HAMAP" id="MF_01862">
    <property type="entry name" value="16SrRNA_methyltr_C"/>
    <property type="match status" value="1"/>
</dbReference>
<protein>
    <recommendedName>
        <fullName evidence="6">Ribosomal RNA small subunit methyltransferase C</fullName>
        <ecNumber evidence="6">2.1.1.172</ecNumber>
    </recommendedName>
    <alternativeName>
        <fullName evidence="6">16S rRNA m2G1207 methyltransferase</fullName>
    </alternativeName>
    <alternativeName>
        <fullName evidence="6">rRNA (guanine-N(2)-)-methyltransferase RsmC</fullName>
    </alternativeName>
</protein>
<dbReference type="GO" id="GO:0003676">
    <property type="term" value="F:nucleic acid binding"/>
    <property type="evidence" value="ECO:0007669"/>
    <property type="project" value="InterPro"/>
</dbReference>
<dbReference type="InterPro" id="IPR023543">
    <property type="entry name" value="rRNA_ssu_MeTfrase_C"/>
</dbReference>
<dbReference type="Gene3D" id="3.40.50.150">
    <property type="entry name" value="Vaccinia Virus protein VP39"/>
    <property type="match status" value="2"/>
</dbReference>
<dbReference type="GO" id="GO:0005737">
    <property type="term" value="C:cytoplasm"/>
    <property type="evidence" value="ECO:0007669"/>
    <property type="project" value="UniProtKB-SubCell"/>
</dbReference>